<keyword evidence="1" id="KW-1133">Transmembrane helix</keyword>
<keyword evidence="1" id="KW-0472">Membrane</keyword>
<dbReference type="AlphaFoldDB" id="A0A410PWV7"/>
<feature type="transmembrane region" description="Helical" evidence="1">
    <location>
        <begin position="6"/>
        <end position="24"/>
    </location>
</feature>
<dbReference type="OrthoDB" id="2187587at2"/>
<gene>
    <name evidence="2" type="ORF">EQM06_09495</name>
</gene>
<reference evidence="2 3" key="1">
    <citation type="submission" date="2019-01" db="EMBL/GenBank/DDBJ databases">
        <title>Draft genomes of a novel of Aminipila strains.</title>
        <authorList>
            <person name="Ma S."/>
        </authorList>
    </citation>
    <scope>NUCLEOTIDE SEQUENCE [LARGE SCALE GENOMIC DNA]</scope>
    <source>
        <strain evidence="3">JN-39</strain>
    </source>
</reference>
<dbReference type="Proteomes" id="UP000287601">
    <property type="component" value="Chromosome"/>
</dbReference>
<organism evidence="2 3">
    <name type="scientific">Aminipila luticellarii</name>
    <dbReference type="NCBI Taxonomy" id="2507160"/>
    <lineage>
        <taxon>Bacteria</taxon>
        <taxon>Bacillati</taxon>
        <taxon>Bacillota</taxon>
        <taxon>Clostridia</taxon>
        <taxon>Peptostreptococcales</taxon>
        <taxon>Anaerovoracaceae</taxon>
        <taxon>Aminipila</taxon>
    </lineage>
</organism>
<keyword evidence="3" id="KW-1185">Reference proteome</keyword>
<sequence length="68" mass="7949">MTTEFWIQMIVYAVSLGSFGGMVITKLNNLEKKQDKHNGLMERMVVVEQSVKSAHHRIDEIKEEYHEN</sequence>
<proteinExistence type="predicted"/>
<evidence type="ECO:0000256" key="1">
    <source>
        <dbReference type="SAM" id="Phobius"/>
    </source>
</evidence>
<dbReference type="KEGG" id="amij:EQM06_09495"/>
<dbReference type="EMBL" id="CP035281">
    <property type="protein sequence ID" value="QAT43428.1"/>
    <property type="molecule type" value="Genomic_DNA"/>
</dbReference>
<protein>
    <recommendedName>
        <fullName evidence="4">Phage protein</fullName>
    </recommendedName>
</protein>
<evidence type="ECO:0008006" key="4">
    <source>
        <dbReference type="Google" id="ProtNLM"/>
    </source>
</evidence>
<name>A0A410PWV7_9FIRM</name>
<keyword evidence="1" id="KW-0812">Transmembrane</keyword>
<evidence type="ECO:0000313" key="3">
    <source>
        <dbReference type="Proteomes" id="UP000287601"/>
    </source>
</evidence>
<dbReference type="RefSeq" id="WP_128746208.1">
    <property type="nucleotide sequence ID" value="NZ_CP035281.1"/>
</dbReference>
<evidence type="ECO:0000313" key="2">
    <source>
        <dbReference type="EMBL" id="QAT43428.1"/>
    </source>
</evidence>
<accession>A0A410PWV7</accession>